<sequence length="1614" mass="184445">MAEGESDLETDRLELELETLYIYSNDNCSVQSKEYCSEFCKLVEVHTGRWQVPLPQLKVLRTALTCFTRATVAYPDDCQHVCYALSSLALSFFELMLFFGKEEFLEAPLRDILASFQACHRRLLRHRNVYLLQVRQIIKDGGPWERPALQAILKDTALTQTEGTQTFSVCFFVCEVPMHFLLSLISSPPLFLFPLFLLPLSLPVKVEKYLSSEKPVFFELRVRYLQACERVREAMALAKCCLEHPEVWRHLFFHQAYLTCLYKASLHQHLHEEMAEIDGRDAVEIICNAESQEKDELLLSLCKAFLSQRLHNGDMYYIWDLVFLWSRLYLRAHPSKQGFLSECRQLMLSAINASAIFPFIKVITAEMGSEGVPLCVELCATALQTDLQSDPVTRCLLCKTMAFLLPRDLEVCRLCALLVFCLERSMEAYKTMYLLYTYPDEEPHPQHTHVRTNIRFYILQVLKKGLFFDPEFWNLLTLRTHCLELMTDKAMRDALNELKEEEELEQVEEEWIPSYWMEEETCRIHTDASHLHPHTNRALESSDTVGQEHEEALNGDAPESQTEDFSVRRRRRKRRWRRRKCRSDIEYADDPDIKYSLIHNLSSESSTKLPANRQREYLARHVKNQILKRRSRKPRWLLLEMTRQTENMSPGGTREKRREGMRGEGKRQGGEGKERGHGKEDKREMRQGRESKRPYRRTISCMELSFPENEVPVDQEVVESHLEPSVRIKQQHSESEKYVNMGQPNGVYGERPFKYKPESDVETSVVETSVVETSVVEPSVVEPSAVEPSAVEPSAVEPLEAEPSDAKPLDSKRSVVEPSDIEPLEVEPLEVEPLDVEPLDVKVLEGPSEQTDPELDGPALEMEECPLKLFHIYAKLSKGTAAKELHSRESEFTVTEVGPDSNTQGEETEPGKAPVRSKHLRFHCSHCQKLFKGGNVVRHTLAHLKLRKTRLSCVFCGKHFQRYNRAKEHVLEHIEELRTSTANIKVKPAVNGETYPSKNINQASENEAKPGENVTEPSTPTDQPPKPKCVKAKPVVSKQSRIIQNLRNLIRKNQKCKMDTDNLKSVEVTDEQVTVKDKVVIVREVVPGKETEGGEDKESEGGEEEGKQKQYHLCPSEGCDSIFMKIGPSLLRHAVTYHMEDAAVLDKTFQWGKGKCQICQRLLLVIEHYRDHMKLHDALLKHACLHTNCGQRFKTAQELKDHIDTHRPLQAPCGYSGCREIFFTLPSLHDHEWRHYTQPQSKDELEQGATTELSPEGEAPWKQRAKSQDVTVHGSKGQRETPTPKSRRSDPHEKCLYCNRYLWNHQHFLEHMKIHDAPLKQVCLHLNCGQRFSITHLLWEHMDTHLPLQAPCGYSGCGLIFSHLPSLHDHEWRHYIQGQPKDEPTEEQSATKEEGQTPELDTNGNDYDGPMETPGTVHGVVTTPNHCTMKLINGHDEKDKKDQAPETAVPTTTTTSPSPTPPSQTTTSTHPHPRILQNITEPMTMRDVDNIVSLAQVVPGGEEPVIAEHKTFKLEDPSYLPLAKAPLIRPPPSTYLTEAALSMRKRRKPSEITSCGTGKKSKAAVKGSVAEKEAPQRQRCSKCFSSFTSTEELEKHLSQNTCSSLFSFDSDDDS</sequence>
<keyword evidence="3" id="KW-0597">Phosphoprotein</keyword>
<dbReference type="InterPro" id="IPR052251">
    <property type="entry name" value="GH-ZnFinger_Regulators"/>
</dbReference>
<evidence type="ECO:0000256" key="5">
    <source>
        <dbReference type="ARBA" id="ARBA00022737"/>
    </source>
</evidence>
<comment type="similarity">
    <text evidence="2">Belongs to the krueppel C2H2-type zinc-finger protein family.</text>
</comment>
<name>A0A674CZP9_SALTR</name>
<feature type="region of interest" description="Disordered" evidence="13">
    <location>
        <begin position="1546"/>
        <end position="1579"/>
    </location>
</feature>
<evidence type="ECO:0000256" key="7">
    <source>
        <dbReference type="ARBA" id="ARBA00022833"/>
    </source>
</evidence>
<protein>
    <submittedName>
        <fullName evidence="15">Zinc finger protein 292-like</fullName>
    </submittedName>
</protein>
<feature type="region of interest" description="Disordered" evidence="13">
    <location>
        <begin position="781"/>
        <end position="817"/>
    </location>
</feature>
<gene>
    <name evidence="15" type="primary">LOC115161071</name>
</gene>
<keyword evidence="16" id="KW-1185">Reference proteome</keyword>
<dbReference type="OMA" id="VDQCYHL"/>
<evidence type="ECO:0000256" key="6">
    <source>
        <dbReference type="ARBA" id="ARBA00022771"/>
    </source>
</evidence>
<keyword evidence="4" id="KW-0479">Metal-binding</keyword>
<feature type="domain" description="C2H2-type" evidence="14">
    <location>
        <begin position="1182"/>
        <end position="1211"/>
    </location>
</feature>
<evidence type="ECO:0000313" key="15">
    <source>
        <dbReference type="Ensembl" id="ENSSTUP00000088696.1"/>
    </source>
</evidence>
<evidence type="ECO:0000256" key="8">
    <source>
        <dbReference type="ARBA" id="ARBA00023015"/>
    </source>
</evidence>
<evidence type="ECO:0000313" key="16">
    <source>
        <dbReference type="Proteomes" id="UP000472277"/>
    </source>
</evidence>
<feature type="region of interest" description="Disordered" evidence="13">
    <location>
        <begin position="726"/>
        <end position="745"/>
    </location>
</feature>
<dbReference type="PROSITE" id="PS00028">
    <property type="entry name" value="ZINC_FINGER_C2H2_1"/>
    <property type="match status" value="5"/>
</dbReference>
<evidence type="ECO:0000256" key="3">
    <source>
        <dbReference type="ARBA" id="ARBA00022553"/>
    </source>
</evidence>
<evidence type="ECO:0000256" key="12">
    <source>
        <dbReference type="PROSITE-ProRule" id="PRU00042"/>
    </source>
</evidence>
<feature type="region of interest" description="Disordered" evidence="13">
    <location>
        <begin position="529"/>
        <end position="568"/>
    </location>
</feature>
<evidence type="ECO:0000256" key="10">
    <source>
        <dbReference type="ARBA" id="ARBA00023163"/>
    </source>
</evidence>
<dbReference type="Pfam" id="PF25580">
    <property type="entry name" value="TPR_Rlf"/>
    <property type="match status" value="1"/>
</dbReference>
<dbReference type="InterPro" id="IPR013087">
    <property type="entry name" value="Znf_C2H2_type"/>
</dbReference>
<dbReference type="Ensembl" id="ENSSTUT00000094367.1">
    <property type="protein sequence ID" value="ENSSTUP00000088696.1"/>
    <property type="gene ID" value="ENSSTUG00000038991.1"/>
</dbReference>
<dbReference type="InParanoid" id="A0A674CZP9"/>
<evidence type="ECO:0000256" key="1">
    <source>
        <dbReference type="ARBA" id="ARBA00004123"/>
    </source>
</evidence>
<dbReference type="PANTHER" id="PTHR15507:SF16">
    <property type="entry name" value="ZINC FINGER PROTEIN 654"/>
    <property type="match status" value="1"/>
</dbReference>
<dbReference type="GeneTree" id="ENSGT00950000183034"/>
<keyword evidence="11" id="KW-0539">Nucleus</keyword>
<dbReference type="Gene3D" id="3.30.160.60">
    <property type="entry name" value="Classic Zinc Finger"/>
    <property type="match status" value="2"/>
</dbReference>
<feature type="compositionally biased region" description="Polar residues" evidence="13">
    <location>
        <begin position="994"/>
        <end position="1005"/>
    </location>
</feature>
<feature type="region of interest" description="Disordered" evidence="13">
    <location>
        <begin position="1236"/>
        <end position="1291"/>
    </location>
</feature>
<keyword evidence="5" id="KW-0677">Repeat</keyword>
<feature type="region of interest" description="Disordered" evidence="13">
    <location>
        <begin position="641"/>
        <end position="694"/>
    </location>
</feature>
<dbReference type="PROSITE" id="PS50157">
    <property type="entry name" value="ZINC_FINGER_C2H2_2"/>
    <property type="match status" value="2"/>
</dbReference>
<feature type="compositionally biased region" description="Low complexity" evidence="13">
    <location>
        <begin position="781"/>
        <end position="798"/>
    </location>
</feature>
<feature type="compositionally biased region" description="Basic and acidic residues" evidence="13">
    <location>
        <begin position="726"/>
        <end position="737"/>
    </location>
</feature>
<evidence type="ECO:0000256" key="11">
    <source>
        <dbReference type="ARBA" id="ARBA00023242"/>
    </source>
</evidence>
<keyword evidence="8" id="KW-0805">Transcription regulation</keyword>
<proteinExistence type="inferred from homology"/>
<reference evidence="15" key="1">
    <citation type="submission" date="2025-08" db="UniProtKB">
        <authorList>
            <consortium name="Ensembl"/>
        </authorList>
    </citation>
    <scope>IDENTIFICATION</scope>
</reference>
<feature type="compositionally biased region" description="Low complexity" evidence="13">
    <location>
        <begin position="1450"/>
        <end position="1470"/>
    </location>
</feature>
<keyword evidence="7" id="KW-0862">Zinc</keyword>
<feature type="compositionally biased region" description="Basic and acidic residues" evidence="13">
    <location>
        <begin position="1433"/>
        <end position="1444"/>
    </location>
</feature>
<feature type="domain" description="C2H2-type" evidence="14">
    <location>
        <begin position="951"/>
        <end position="978"/>
    </location>
</feature>
<feature type="region of interest" description="Disordered" evidence="13">
    <location>
        <begin position="1086"/>
        <end position="1109"/>
    </location>
</feature>
<dbReference type="PANTHER" id="PTHR15507">
    <property type="entry name" value="ZINC FINGER PROTEIN RLF"/>
    <property type="match status" value="1"/>
</dbReference>
<dbReference type="InterPro" id="IPR057986">
    <property type="entry name" value="TPR_Rlf/292/654"/>
</dbReference>
<feature type="compositionally biased region" description="Basic and acidic residues" evidence="13">
    <location>
        <begin position="804"/>
        <end position="815"/>
    </location>
</feature>
<organism evidence="15 16">
    <name type="scientific">Salmo trutta</name>
    <name type="common">Brown trout</name>
    <dbReference type="NCBI Taxonomy" id="8032"/>
    <lineage>
        <taxon>Eukaryota</taxon>
        <taxon>Metazoa</taxon>
        <taxon>Chordata</taxon>
        <taxon>Craniata</taxon>
        <taxon>Vertebrata</taxon>
        <taxon>Euteleostomi</taxon>
        <taxon>Actinopterygii</taxon>
        <taxon>Neopterygii</taxon>
        <taxon>Teleostei</taxon>
        <taxon>Protacanthopterygii</taxon>
        <taxon>Salmoniformes</taxon>
        <taxon>Salmonidae</taxon>
        <taxon>Salmoninae</taxon>
        <taxon>Salmo</taxon>
    </lineage>
</organism>
<evidence type="ECO:0000256" key="2">
    <source>
        <dbReference type="ARBA" id="ARBA00006991"/>
    </source>
</evidence>
<dbReference type="GO" id="GO:0003677">
    <property type="term" value="F:DNA binding"/>
    <property type="evidence" value="ECO:0007669"/>
    <property type="project" value="UniProtKB-KW"/>
</dbReference>
<dbReference type="Proteomes" id="UP000472277">
    <property type="component" value="Chromosome 24"/>
</dbReference>
<evidence type="ECO:0000259" key="14">
    <source>
        <dbReference type="PROSITE" id="PS50157"/>
    </source>
</evidence>
<feature type="compositionally biased region" description="Basic and acidic residues" evidence="13">
    <location>
        <begin position="653"/>
        <end position="693"/>
    </location>
</feature>
<dbReference type="SMART" id="SM00355">
    <property type="entry name" value="ZnF_C2H2"/>
    <property type="match status" value="10"/>
</dbReference>
<keyword evidence="9" id="KW-0238">DNA-binding</keyword>
<feature type="compositionally biased region" description="Basic and acidic residues" evidence="13">
    <location>
        <begin position="1236"/>
        <end position="1245"/>
    </location>
</feature>
<feature type="region of interest" description="Disordered" evidence="13">
    <location>
        <begin position="1380"/>
        <end position="1413"/>
    </location>
</feature>
<comment type="subcellular location">
    <subcellularLocation>
        <location evidence="1">Nucleus</location>
    </subcellularLocation>
</comment>
<feature type="region of interest" description="Disordered" evidence="13">
    <location>
        <begin position="1430"/>
        <end position="1474"/>
    </location>
</feature>
<evidence type="ECO:0000256" key="13">
    <source>
        <dbReference type="SAM" id="MobiDB-lite"/>
    </source>
</evidence>
<keyword evidence="10" id="KW-0804">Transcription</keyword>
<dbReference type="GO" id="GO:0000981">
    <property type="term" value="F:DNA-binding transcription factor activity, RNA polymerase II-specific"/>
    <property type="evidence" value="ECO:0007669"/>
    <property type="project" value="TreeGrafter"/>
</dbReference>
<accession>A0A674CZP9</accession>
<dbReference type="GO" id="GO:0005634">
    <property type="term" value="C:nucleus"/>
    <property type="evidence" value="ECO:0007669"/>
    <property type="project" value="UniProtKB-SubCell"/>
</dbReference>
<dbReference type="GO" id="GO:0008270">
    <property type="term" value="F:zinc ion binding"/>
    <property type="evidence" value="ECO:0007669"/>
    <property type="project" value="UniProtKB-KW"/>
</dbReference>
<keyword evidence="6 12" id="KW-0863">Zinc-finger</keyword>
<feature type="compositionally biased region" description="Basic and acidic residues" evidence="13">
    <location>
        <begin position="1086"/>
        <end position="1108"/>
    </location>
</feature>
<feature type="region of interest" description="Disordered" evidence="13">
    <location>
        <begin position="988"/>
        <end position="1034"/>
    </location>
</feature>
<evidence type="ECO:0000256" key="4">
    <source>
        <dbReference type="ARBA" id="ARBA00022723"/>
    </source>
</evidence>
<feature type="region of interest" description="Disordered" evidence="13">
    <location>
        <begin position="885"/>
        <end position="912"/>
    </location>
</feature>
<reference evidence="15" key="2">
    <citation type="submission" date="2025-09" db="UniProtKB">
        <authorList>
            <consortium name="Ensembl"/>
        </authorList>
    </citation>
    <scope>IDENTIFICATION</scope>
</reference>
<evidence type="ECO:0000256" key="9">
    <source>
        <dbReference type="ARBA" id="ARBA00023125"/>
    </source>
</evidence>